<evidence type="ECO:0000256" key="5">
    <source>
        <dbReference type="ARBA" id="ARBA00023163"/>
    </source>
</evidence>
<keyword evidence="2" id="KW-0963">Cytoplasm</keyword>
<dbReference type="SUPFAM" id="SSF46785">
    <property type="entry name" value="Winged helix' DNA-binding domain"/>
    <property type="match status" value="1"/>
</dbReference>
<evidence type="ECO:0000256" key="4">
    <source>
        <dbReference type="ARBA" id="ARBA00023125"/>
    </source>
</evidence>
<gene>
    <name evidence="7" type="ORF">HB662_00005</name>
</gene>
<protein>
    <submittedName>
        <fullName evidence="7">MarR family transcriptional regulator</fullName>
    </submittedName>
</protein>
<dbReference type="PANTHER" id="PTHR33164">
    <property type="entry name" value="TRANSCRIPTIONAL REGULATOR, MARR FAMILY"/>
    <property type="match status" value="1"/>
</dbReference>
<comment type="caution">
    <text evidence="7">The sequence shown here is derived from an EMBL/GenBank/DDBJ whole genome shotgun (WGS) entry which is preliminary data.</text>
</comment>
<dbReference type="Gene3D" id="1.10.10.10">
    <property type="entry name" value="Winged helix-like DNA-binding domain superfamily/Winged helix DNA-binding domain"/>
    <property type="match status" value="1"/>
</dbReference>
<organism evidence="7 8">
    <name type="scientific">Falsiroseomonas frigidaquae</name>
    <dbReference type="NCBI Taxonomy" id="487318"/>
    <lineage>
        <taxon>Bacteria</taxon>
        <taxon>Pseudomonadati</taxon>
        <taxon>Pseudomonadota</taxon>
        <taxon>Alphaproteobacteria</taxon>
        <taxon>Acetobacterales</taxon>
        <taxon>Roseomonadaceae</taxon>
        <taxon>Falsiroseomonas</taxon>
    </lineage>
</organism>
<evidence type="ECO:0000259" key="6">
    <source>
        <dbReference type="PROSITE" id="PS50995"/>
    </source>
</evidence>
<keyword evidence="3" id="KW-0805">Transcription regulation</keyword>
<dbReference type="PROSITE" id="PS50995">
    <property type="entry name" value="HTH_MARR_2"/>
    <property type="match status" value="1"/>
</dbReference>
<evidence type="ECO:0000313" key="8">
    <source>
        <dbReference type="Proteomes" id="UP000765160"/>
    </source>
</evidence>
<sequence>MPVTPPFPLDQQICFTLYRLNMAVNRSYKPLLDELGLTYPQYLVLNALGEEDGRPIGVIAQRLALESSTITPLVKRMEEAGLVDRRRARDNERVVQVWLTESGRGLLQRCGCLNEMLGQRLGRVLPGLEEQNRQLQALLKELEAPAP</sequence>
<name>A0ABX1ER88_9PROT</name>
<keyword evidence="4" id="KW-0238">DNA-binding</keyword>
<feature type="domain" description="HTH marR-type" evidence="6">
    <location>
        <begin position="10"/>
        <end position="144"/>
    </location>
</feature>
<dbReference type="InterPro" id="IPR055166">
    <property type="entry name" value="Transc_reg_Sar_Rot_HTH"/>
</dbReference>
<proteinExistence type="predicted"/>
<accession>A0ABX1ER88</accession>
<dbReference type="RefSeq" id="WP_168045911.1">
    <property type="nucleotide sequence ID" value="NZ_JAATJR010000001.1"/>
</dbReference>
<evidence type="ECO:0000256" key="1">
    <source>
        <dbReference type="ARBA" id="ARBA00004496"/>
    </source>
</evidence>
<evidence type="ECO:0000256" key="2">
    <source>
        <dbReference type="ARBA" id="ARBA00022490"/>
    </source>
</evidence>
<dbReference type="InterPro" id="IPR036388">
    <property type="entry name" value="WH-like_DNA-bd_sf"/>
</dbReference>
<evidence type="ECO:0000256" key="3">
    <source>
        <dbReference type="ARBA" id="ARBA00023015"/>
    </source>
</evidence>
<comment type="subcellular location">
    <subcellularLocation>
        <location evidence="1">Cytoplasm</location>
    </subcellularLocation>
</comment>
<keyword evidence="5" id="KW-0804">Transcription</keyword>
<dbReference type="SMART" id="SM00347">
    <property type="entry name" value="HTH_MARR"/>
    <property type="match status" value="1"/>
</dbReference>
<dbReference type="Proteomes" id="UP000765160">
    <property type="component" value="Unassembled WGS sequence"/>
</dbReference>
<keyword evidence="8" id="KW-1185">Reference proteome</keyword>
<dbReference type="InterPro" id="IPR039422">
    <property type="entry name" value="MarR/SlyA-like"/>
</dbReference>
<dbReference type="InterPro" id="IPR000835">
    <property type="entry name" value="HTH_MarR-typ"/>
</dbReference>
<dbReference type="Pfam" id="PF22381">
    <property type="entry name" value="Staph_reg_Sar_Rot"/>
    <property type="match status" value="1"/>
</dbReference>
<dbReference type="EMBL" id="JAAVTX010000001">
    <property type="protein sequence ID" value="NKE43139.1"/>
    <property type="molecule type" value="Genomic_DNA"/>
</dbReference>
<dbReference type="PANTHER" id="PTHR33164:SF5">
    <property type="entry name" value="ORGANIC HYDROPEROXIDE RESISTANCE TRANSCRIPTIONAL REGULATOR"/>
    <property type="match status" value="1"/>
</dbReference>
<dbReference type="InterPro" id="IPR036390">
    <property type="entry name" value="WH_DNA-bd_sf"/>
</dbReference>
<reference evidence="7 8" key="1">
    <citation type="submission" date="2020-03" db="EMBL/GenBank/DDBJ databases">
        <title>Roseomonas selenitidurans sp. nov. isolated from soil.</title>
        <authorList>
            <person name="Liu H."/>
        </authorList>
    </citation>
    <scope>NUCLEOTIDE SEQUENCE [LARGE SCALE GENOMIC DNA]</scope>
    <source>
        <strain evidence="7 8">JCM 15073</strain>
    </source>
</reference>
<evidence type="ECO:0000313" key="7">
    <source>
        <dbReference type="EMBL" id="NKE43139.1"/>
    </source>
</evidence>